<dbReference type="EMBL" id="CP010311">
    <property type="protein sequence ID" value="AJF05495.1"/>
    <property type="molecule type" value="Genomic_DNA"/>
</dbReference>
<protein>
    <submittedName>
        <fullName evidence="7">Precorrin-3B C17-methyltransferase</fullName>
    </submittedName>
</protein>
<evidence type="ECO:0000256" key="1">
    <source>
        <dbReference type="ARBA" id="ARBA00004953"/>
    </source>
</evidence>
<dbReference type="OrthoDB" id="9772960at2"/>
<evidence type="ECO:0000256" key="2">
    <source>
        <dbReference type="ARBA" id="ARBA00022573"/>
    </source>
</evidence>
<keyword evidence="5" id="KW-0949">S-adenosyl-L-methionine</keyword>
<dbReference type="GO" id="GO:0032259">
    <property type="term" value="P:methylation"/>
    <property type="evidence" value="ECO:0007669"/>
    <property type="project" value="UniProtKB-KW"/>
</dbReference>
<dbReference type="Pfam" id="PF00590">
    <property type="entry name" value="TP_methylase"/>
    <property type="match status" value="1"/>
</dbReference>
<dbReference type="GO" id="GO:0008168">
    <property type="term" value="F:methyltransferase activity"/>
    <property type="evidence" value="ECO:0007669"/>
    <property type="project" value="UniProtKB-KW"/>
</dbReference>
<keyword evidence="8" id="KW-1185">Reference proteome</keyword>
<dbReference type="Gene3D" id="3.40.1010.10">
    <property type="entry name" value="Cobalt-precorrin-4 Transmethylase, Domain 1"/>
    <property type="match status" value="1"/>
</dbReference>
<feature type="domain" description="Tetrapyrrole methylase" evidence="6">
    <location>
        <begin position="6"/>
        <end position="209"/>
    </location>
</feature>
<reference evidence="7 8" key="1">
    <citation type="journal article" date="2015" name="Genome Announc.">
        <title>Genomes of Geoalkalibacter ferrihydriticus Z-0531T and Geoalkalibacter subterraneus Red1T, Two Haloalkaliphilic Metal-Reducing Deltaproteobacteria.</title>
        <authorList>
            <person name="Badalamenti J.P."/>
            <person name="Krajmalnik-Brown R."/>
            <person name="Torres C.I."/>
            <person name="Bond D.R."/>
        </authorList>
    </citation>
    <scope>NUCLEOTIDE SEQUENCE [LARGE SCALE GENOMIC DNA]</scope>
    <source>
        <strain evidence="7 8">Red1</strain>
    </source>
</reference>
<name>A0A0B5FNC6_9BACT</name>
<evidence type="ECO:0000313" key="8">
    <source>
        <dbReference type="Proteomes" id="UP000035036"/>
    </source>
</evidence>
<dbReference type="InterPro" id="IPR051810">
    <property type="entry name" value="Precorrin_MeTrfase"/>
</dbReference>
<evidence type="ECO:0000259" key="6">
    <source>
        <dbReference type="Pfam" id="PF00590"/>
    </source>
</evidence>
<dbReference type="InterPro" id="IPR035996">
    <property type="entry name" value="4pyrrol_Methylase_sf"/>
</dbReference>
<dbReference type="HOGENOM" id="CLU_047948_2_0_7"/>
<dbReference type="InterPro" id="IPR014776">
    <property type="entry name" value="4pyrrole_Mease_sub2"/>
</dbReference>
<keyword evidence="2" id="KW-0169">Cobalamin biosynthesis</keyword>
<organism evidence="7 8">
    <name type="scientific">Geoalkalibacter subterraneus</name>
    <dbReference type="NCBI Taxonomy" id="483547"/>
    <lineage>
        <taxon>Bacteria</taxon>
        <taxon>Pseudomonadati</taxon>
        <taxon>Thermodesulfobacteriota</taxon>
        <taxon>Desulfuromonadia</taxon>
        <taxon>Desulfuromonadales</taxon>
        <taxon>Geoalkalibacteraceae</taxon>
        <taxon>Geoalkalibacter</taxon>
    </lineage>
</organism>
<dbReference type="GO" id="GO:0009236">
    <property type="term" value="P:cobalamin biosynthetic process"/>
    <property type="evidence" value="ECO:0007669"/>
    <property type="project" value="UniProtKB-UniPathway"/>
</dbReference>
<evidence type="ECO:0000256" key="5">
    <source>
        <dbReference type="ARBA" id="ARBA00022691"/>
    </source>
</evidence>
<dbReference type="SUPFAM" id="SSF53790">
    <property type="entry name" value="Tetrapyrrole methylase"/>
    <property type="match status" value="1"/>
</dbReference>
<evidence type="ECO:0000256" key="3">
    <source>
        <dbReference type="ARBA" id="ARBA00022603"/>
    </source>
</evidence>
<keyword evidence="3 7" id="KW-0489">Methyltransferase</keyword>
<sequence>MPDGILFVVGTGPGTEDFMAPAAGHAIAGADYVCGYKPYLEQIEHLIPTTAQVFSNGMTGEKERVEKALAAMEQGQRVALVCGGDASLYSLASLVFELAGDTDAIEVIPGITAALAASARLGAPVADDLAIISMSDLLTPWELIQKRIEAVNSGDFVCAIYNPRSTKRTTQLAYTVQRFMAERGDLACGFVRHCYREGESIWTGYLSQLDLENIDMSTLLMVGNTRTILKNGKLVTPRGYTAKYGARP</sequence>
<dbReference type="InterPro" id="IPR000878">
    <property type="entry name" value="4pyrrol_Mease"/>
</dbReference>
<dbReference type="Gene3D" id="3.30.950.10">
    <property type="entry name" value="Methyltransferase, Cobalt-precorrin-4 Transmethylase, Domain 2"/>
    <property type="match status" value="1"/>
</dbReference>
<proteinExistence type="predicted"/>
<dbReference type="STRING" id="483547.GSUB_01390"/>
<dbReference type="RefSeq" id="WP_040198849.1">
    <property type="nucleotide sequence ID" value="NZ_CP010311.1"/>
</dbReference>
<dbReference type="Proteomes" id="UP000035036">
    <property type="component" value="Chromosome"/>
</dbReference>
<dbReference type="InterPro" id="IPR014777">
    <property type="entry name" value="4pyrrole_Mease_sub1"/>
</dbReference>
<evidence type="ECO:0000313" key="7">
    <source>
        <dbReference type="EMBL" id="AJF05495.1"/>
    </source>
</evidence>
<dbReference type="PANTHER" id="PTHR47036:SF1">
    <property type="entry name" value="COBALT-FACTOR III C(17)-METHYLTRANSFERASE-RELATED"/>
    <property type="match status" value="1"/>
</dbReference>
<dbReference type="InterPro" id="IPR006363">
    <property type="entry name" value="Cbl_synth_CobJ/CibH_dom"/>
</dbReference>
<gene>
    <name evidence="7" type="ORF">GSUB_01390</name>
</gene>
<accession>A0A0B5FNC6</accession>
<dbReference type="CDD" id="cd11646">
    <property type="entry name" value="Precorrin_3B_C17_MT"/>
    <property type="match status" value="1"/>
</dbReference>
<comment type="pathway">
    <text evidence="1">Cofactor biosynthesis; adenosylcobalamin biosynthesis.</text>
</comment>
<dbReference type="PANTHER" id="PTHR47036">
    <property type="entry name" value="COBALT-FACTOR III C(17)-METHYLTRANSFERASE-RELATED"/>
    <property type="match status" value="1"/>
</dbReference>
<keyword evidence="4 7" id="KW-0808">Transferase</keyword>
<dbReference type="AlphaFoldDB" id="A0A0B5FNC6"/>
<evidence type="ECO:0000256" key="4">
    <source>
        <dbReference type="ARBA" id="ARBA00022679"/>
    </source>
</evidence>
<dbReference type="NCBIfam" id="TIGR01466">
    <property type="entry name" value="cobJ_cbiH"/>
    <property type="match status" value="1"/>
</dbReference>
<dbReference type="KEGG" id="gsb:GSUB_01390"/>
<dbReference type="UniPathway" id="UPA00148"/>